<dbReference type="Proteomes" id="UP001054837">
    <property type="component" value="Unassembled WGS sequence"/>
</dbReference>
<feature type="compositionally biased region" description="Polar residues" evidence="1">
    <location>
        <begin position="33"/>
        <end position="44"/>
    </location>
</feature>
<evidence type="ECO:0000256" key="1">
    <source>
        <dbReference type="SAM" id="MobiDB-lite"/>
    </source>
</evidence>
<evidence type="ECO:0000313" key="3">
    <source>
        <dbReference type="Proteomes" id="UP001054837"/>
    </source>
</evidence>
<reference evidence="2 3" key="1">
    <citation type="submission" date="2021-06" db="EMBL/GenBank/DDBJ databases">
        <title>Caerostris darwini draft genome.</title>
        <authorList>
            <person name="Kono N."/>
            <person name="Arakawa K."/>
        </authorList>
    </citation>
    <scope>NUCLEOTIDE SEQUENCE [LARGE SCALE GENOMIC DNA]</scope>
</reference>
<protein>
    <submittedName>
        <fullName evidence="2">Uncharacterized protein</fullName>
    </submittedName>
</protein>
<proteinExistence type="predicted"/>
<accession>A0AAV4P9S5</accession>
<keyword evidence="3" id="KW-1185">Reference proteome</keyword>
<comment type="caution">
    <text evidence="2">The sequence shown here is derived from an EMBL/GenBank/DDBJ whole genome shotgun (WGS) entry which is preliminary data.</text>
</comment>
<sequence length="111" mass="11677">MTASASRAHGVRPPDHVTHRCGEGSIRRADGRQSASGLARTTHTPVDPCTGDTSSCPRRCRPADTPGYAGKLSSLRTAFSGSQPLFTFTAAAAPSLKFSLFLKSGDFVLIN</sequence>
<gene>
    <name evidence="2" type="ORF">CDAR_543471</name>
</gene>
<organism evidence="2 3">
    <name type="scientific">Caerostris darwini</name>
    <dbReference type="NCBI Taxonomy" id="1538125"/>
    <lineage>
        <taxon>Eukaryota</taxon>
        <taxon>Metazoa</taxon>
        <taxon>Ecdysozoa</taxon>
        <taxon>Arthropoda</taxon>
        <taxon>Chelicerata</taxon>
        <taxon>Arachnida</taxon>
        <taxon>Araneae</taxon>
        <taxon>Araneomorphae</taxon>
        <taxon>Entelegynae</taxon>
        <taxon>Araneoidea</taxon>
        <taxon>Araneidae</taxon>
        <taxon>Caerostris</taxon>
    </lineage>
</organism>
<evidence type="ECO:0000313" key="2">
    <source>
        <dbReference type="EMBL" id="GIX93826.1"/>
    </source>
</evidence>
<dbReference type="AlphaFoldDB" id="A0AAV4P9S5"/>
<feature type="region of interest" description="Disordered" evidence="1">
    <location>
        <begin position="1"/>
        <end position="61"/>
    </location>
</feature>
<name>A0AAV4P9S5_9ARAC</name>
<feature type="compositionally biased region" description="Basic and acidic residues" evidence="1">
    <location>
        <begin position="12"/>
        <end position="31"/>
    </location>
</feature>
<dbReference type="EMBL" id="BPLQ01002543">
    <property type="protein sequence ID" value="GIX93826.1"/>
    <property type="molecule type" value="Genomic_DNA"/>
</dbReference>